<comment type="caution">
    <text evidence="2">The sequence shown here is derived from an EMBL/GenBank/DDBJ whole genome shotgun (WGS) entry which is preliminary data.</text>
</comment>
<feature type="region of interest" description="Disordered" evidence="1">
    <location>
        <begin position="1"/>
        <end position="55"/>
    </location>
</feature>
<gene>
    <name evidence="2" type="ORF">PPL_11540</name>
</gene>
<name>D3BVE9_HETP5</name>
<evidence type="ECO:0000313" key="3">
    <source>
        <dbReference type="Proteomes" id="UP000001396"/>
    </source>
</evidence>
<reference evidence="2 3" key="1">
    <citation type="journal article" date="2011" name="Genome Res.">
        <title>Phylogeny-wide analysis of social amoeba genomes highlights ancient origins for complex intercellular communication.</title>
        <authorList>
            <person name="Heidel A.J."/>
            <person name="Lawal H.M."/>
            <person name="Felder M."/>
            <person name="Schilde C."/>
            <person name="Helps N.R."/>
            <person name="Tunggal B."/>
            <person name="Rivero F."/>
            <person name="John U."/>
            <person name="Schleicher M."/>
            <person name="Eichinger L."/>
            <person name="Platzer M."/>
            <person name="Noegel A.A."/>
            <person name="Schaap P."/>
            <person name="Gloeckner G."/>
        </authorList>
    </citation>
    <scope>NUCLEOTIDE SEQUENCE [LARGE SCALE GENOMIC DNA]</scope>
    <source>
        <strain evidence="3">ATCC 26659 / Pp 5 / PN500</strain>
    </source>
</reference>
<evidence type="ECO:0000313" key="2">
    <source>
        <dbReference type="EMBL" id="EFA74572.1"/>
    </source>
</evidence>
<sequence length="55" mass="6326">MKLSGSQTIDVGETSPGETRARRNKKFPDLISQPDENTKTLYDVYQNENRQKLKV</sequence>
<dbReference type="InParanoid" id="D3BVE9"/>
<dbReference type="EMBL" id="ADBJ01000062">
    <property type="protein sequence ID" value="EFA74572.1"/>
    <property type="molecule type" value="Genomic_DNA"/>
</dbReference>
<dbReference type="Proteomes" id="UP000001396">
    <property type="component" value="Unassembled WGS sequence"/>
</dbReference>
<protein>
    <submittedName>
        <fullName evidence="2">Uncharacterized protein</fullName>
    </submittedName>
</protein>
<keyword evidence="3" id="KW-1185">Reference proteome</keyword>
<dbReference type="RefSeq" id="XP_020426706.1">
    <property type="nucleotide sequence ID" value="XM_020582290.1"/>
</dbReference>
<organism evidence="2 3">
    <name type="scientific">Heterostelium pallidum (strain ATCC 26659 / Pp 5 / PN500)</name>
    <name type="common">Cellular slime mold</name>
    <name type="synonym">Polysphondylium pallidum</name>
    <dbReference type="NCBI Taxonomy" id="670386"/>
    <lineage>
        <taxon>Eukaryota</taxon>
        <taxon>Amoebozoa</taxon>
        <taxon>Evosea</taxon>
        <taxon>Eumycetozoa</taxon>
        <taxon>Dictyostelia</taxon>
        <taxon>Acytosteliales</taxon>
        <taxon>Acytosteliaceae</taxon>
        <taxon>Heterostelium</taxon>
    </lineage>
</organism>
<dbReference type="GeneID" id="31367008"/>
<dbReference type="AlphaFoldDB" id="D3BVE9"/>
<proteinExistence type="predicted"/>
<evidence type="ECO:0000256" key="1">
    <source>
        <dbReference type="SAM" id="MobiDB-lite"/>
    </source>
</evidence>
<accession>D3BVE9</accession>